<dbReference type="PANTHER" id="PTHR33936:SF25">
    <property type="entry name" value="C2H2-TYPE DOMAIN-CONTAINING PROTEIN"/>
    <property type="match status" value="1"/>
</dbReference>
<evidence type="ECO:0000313" key="4">
    <source>
        <dbReference type="EMBL" id="CAJ0606289.1"/>
    </source>
</evidence>
<dbReference type="InterPro" id="IPR013087">
    <property type="entry name" value="Znf_C2H2_type"/>
</dbReference>
<keyword evidence="1" id="KW-0862">Zinc</keyword>
<accession>A0AA36MB38</accession>
<dbReference type="InterPro" id="IPR052797">
    <property type="entry name" value="RegFact_GeneExpr_CellDeath"/>
</dbReference>
<dbReference type="EMBL" id="CATQJL010000316">
    <property type="protein sequence ID" value="CAJ0606289.1"/>
    <property type="molecule type" value="Genomic_DNA"/>
</dbReference>
<dbReference type="AlphaFoldDB" id="A0AA36MB38"/>
<reference evidence="4" key="1">
    <citation type="submission" date="2023-07" db="EMBL/GenBank/DDBJ databases">
        <authorList>
            <consortium name="CYATHOMIX"/>
        </authorList>
    </citation>
    <scope>NUCLEOTIDE SEQUENCE</scope>
    <source>
        <strain evidence="4">N/A</strain>
    </source>
</reference>
<dbReference type="Gene3D" id="3.30.160.60">
    <property type="entry name" value="Classic Zinc Finger"/>
    <property type="match status" value="1"/>
</dbReference>
<dbReference type="SMART" id="SM00355">
    <property type="entry name" value="ZnF_C2H2"/>
    <property type="match status" value="2"/>
</dbReference>
<feature type="compositionally biased region" description="Polar residues" evidence="2">
    <location>
        <begin position="228"/>
        <end position="237"/>
    </location>
</feature>
<sequence>MHKCDICGSFFSSSQNLRRHQKSKHITEEETMATSTEQPTLTCPSCLEHFRDQFDLATHCKVEHCAGEEITDIEFNNWDEFEIWMRMKEYETYTQFVRRDTKRRAHHNVYYFLCMHAGRERNVDPQEQKKRYRRSKKVRKNCPAFARAQHKSDGSVKVLSYFGHKLAQVGEILRTLLRESRSKPDFTRRLCVQNLGAGPRPKNIQPFKTRQAANREKAARKVLDESTAVMNATDSQS</sequence>
<gene>
    <name evidence="4" type="ORF">CYNAS_LOCUS18272</name>
</gene>
<evidence type="ECO:0000259" key="3">
    <source>
        <dbReference type="PROSITE" id="PS50157"/>
    </source>
</evidence>
<dbReference type="InterPro" id="IPR036236">
    <property type="entry name" value="Znf_C2H2_sf"/>
</dbReference>
<name>A0AA36MB38_CYLNA</name>
<feature type="region of interest" description="Disordered" evidence="2">
    <location>
        <begin position="201"/>
        <end position="237"/>
    </location>
</feature>
<organism evidence="4 5">
    <name type="scientific">Cylicocyclus nassatus</name>
    <name type="common">Nematode worm</name>
    <dbReference type="NCBI Taxonomy" id="53992"/>
    <lineage>
        <taxon>Eukaryota</taxon>
        <taxon>Metazoa</taxon>
        <taxon>Ecdysozoa</taxon>
        <taxon>Nematoda</taxon>
        <taxon>Chromadorea</taxon>
        <taxon>Rhabditida</taxon>
        <taxon>Rhabditina</taxon>
        <taxon>Rhabditomorpha</taxon>
        <taxon>Strongyloidea</taxon>
        <taxon>Strongylidae</taxon>
        <taxon>Cylicocyclus</taxon>
    </lineage>
</organism>
<keyword evidence="1" id="KW-0479">Metal-binding</keyword>
<dbReference type="PROSITE" id="PS00028">
    <property type="entry name" value="ZINC_FINGER_C2H2_1"/>
    <property type="match status" value="2"/>
</dbReference>
<evidence type="ECO:0000256" key="1">
    <source>
        <dbReference type="PROSITE-ProRule" id="PRU00042"/>
    </source>
</evidence>
<dbReference type="SUPFAM" id="SSF57667">
    <property type="entry name" value="beta-beta-alpha zinc fingers"/>
    <property type="match status" value="1"/>
</dbReference>
<evidence type="ECO:0000256" key="2">
    <source>
        <dbReference type="SAM" id="MobiDB-lite"/>
    </source>
</evidence>
<evidence type="ECO:0000313" key="5">
    <source>
        <dbReference type="Proteomes" id="UP001176961"/>
    </source>
</evidence>
<protein>
    <recommendedName>
        <fullName evidence="3">C2H2-type domain-containing protein</fullName>
    </recommendedName>
</protein>
<dbReference type="Proteomes" id="UP001176961">
    <property type="component" value="Unassembled WGS sequence"/>
</dbReference>
<comment type="caution">
    <text evidence="4">The sequence shown here is derived from an EMBL/GenBank/DDBJ whole genome shotgun (WGS) entry which is preliminary data.</text>
</comment>
<keyword evidence="1" id="KW-0863">Zinc-finger</keyword>
<dbReference type="GO" id="GO:0008270">
    <property type="term" value="F:zinc ion binding"/>
    <property type="evidence" value="ECO:0007669"/>
    <property type="project" value="UniProtKB-KW"/>
</dbReference>
<dbReference type="Pfam" id="PF00096">
    <property type="entry name" value="zf-C2H2"/>
    <property type="match status" value="1"/>
</dbReference>
<feature type="domain" description="C2H2-type" evidence="3">
    <location>
        <begin position="2"/>
        <end position="30"/>
    </location>
</feature>
<dbReference type="PANTHER" id="PTHR33936">
    <property type="entry name" value="PROTEIN CBG17840"/>
    <property type="match status" value="1"/>
</dbReference>
<keyword evidence="5" id="KW-1185">Reference proteome</keyword>
<feature type="compositionally biased region" description="Basic and acidic residues" evidence="2">
    <location>
        <begin position="213"/>
        <end position="224"/>
    </location>
</feature>
<dbReference type="PROSITE" id="PS50157">
    <property type="entry name" value="ZINC_FINGER_C2H2_2"/>
    <property type="match status" value="1"/>
</dbReference>
<proteinExistence type="predicted"/>